<accession>A0AAU6NW73</accession>
<dbReference type="EMBL" id="CP136925">
    <property type="protein sequence ID" value="WXA12988.1"/>
    <property type="molecule type" value="Genomic_DNA"/>
</dbReference>
<keyword evidence="3" id="KW-1185">Reference proteome</keyword>
<evidence type="ECO:0000313" key="3">
    <source>
        <dbReference type="Proteomes" id="UP001368318"/>
    </source>
</evidence>
<dbReference type="KEGG" id="mcaa:R3L15_12780"/>
<dbReference type="Proteomes" id="UP001368318">
    <property type="component" value="Chromosome"/>
</dbReference>
<evidence type="ECO:0000313" key="1">
    <source>
        <dbReference type="EMBL" id="WXA01852.1"/>
    </source>
</evidence>
<proteinExistence type="predicted"/>
<reference evidence="1 3" key="1">
    <citation type="submission" date="2023-10" db="EMBL/GenBank/DDBJ databases">
        <title>Culture-based analysis of two novel bacteria associated with mangrove crab gills.</title>
        <authorList>
            <person name="Yang X."/>
            <person name="Garuglieri E."/>
            <person name="Van Goethem M.W."/>
            <person name="Fusi M."/>
            <person name="Marasco R."/>
            <person name="Daffonchio D.G."/>
        </authorList>
    </citation>
    <scope>NUCLEOTIDE SEQUENCE [LARGE SCALE GENOMIC DNA]</scope>
    <source>
        <strain evidence="2">UG2-1</strain>
        <strain evidence="1">UG2-2</strain>
        <strain evidence="3">UG2_2</strain>
    </source>
</reference>
<gene>
    <name evidence="2" type="ORF">R3L15_12780</name>
    <name evidence="1" type="ORF">R3L16_08810</name>
</gene>
<name>A0AAU6NW73_9FLAO</name>
<dbReference type="Pfam" id="PF12987">
    <property type="entry name" value="DUF3871"/>
    <property type="match status" value="1"/>
</dbReference>
<dbReference type="EMBL" id="CP136924">
    <property type="protein sequence ID" value="WXA01852.1"/>
    <property type="molecule type" value="Genomic_DNA"/>
</dbReference>
<dbReference type="AlphaFoldDB" id="A0AAU6NW73"/>
<protein>
    <submittedName>
        <fullName evidence="1">DUF3871 family protein</fullName>
    </submittedName>
</protein>
<organism evidence="1 3">
    <name type="scientific">Mangrovimonas cancribranchiae</name>
    <dbReference type="NCBI Taxonomy" id="3080055"/>
    <lineage>
        <taxon>Bacteria</taxon>
        <taxon>Pseudomonadati</taxon>
        <taxon>Bacteroidota</taxon>
        <taxon>Flavobacteriia</taxon>
        <taxon>Flavobacteriales</taxon>
        <taxon>Flavobacteriaceae</taxon>
        <taxon>Mangrovimonas</taxon>
    </lineage>
</organism>
<dbReference type="RefSeq" id="WP_338732132.1">
    <property type="nucleotide sequence ID" value="NZ_CP136924.1"/>
</dbReference>
<evidence type="ECO:0000313" key="2">
    <source>
        <dbReference type="EMBL" id="WXA12988.1"/>
    </source>
</evidence>
<sequence length="326" mass="37360">MEDITAITTQNVVVDDQVVTQSERQPFIVANTEEVTLNHLERDCIIPVFSKDNETTIAHHEFINTLRNQLEVIMPEQQIQTPEIRVSHVVKGRVPSAIGKPAKELLEEEKTIYYERMAFNILVPSISRNINGNMLHLSIGGVRAYNQENLYSKKSPEKFKLFIGFRNNVCTNLCVSTDGFLSDIRVSSVEGLCKAVMDLFKGHSLEEHLMTLQDFNNYTITEEVFAHLIGKLRMQPYRRVKNDLDKSLEINDSQINKVVKGFYKDQNFKSNSEGKISLWQLYNLFTGANKSSYIDSFVDRSLSAFVFVKEIGHSIKNQTPNRYLNN</sequence>
<dbReference type="InterPro" id="IPR024353">
    <property type="entry name" value="DUF3871"/>
</dbReference>